<gene>
    <name evidence="6" type="ORF">H2677_02680</name>
</gene>
<dbReference type="Proteomes" id="UP000679388">
    <property type="component" value="Chromosome"/>
</dbReference>
<evidence type="ECO:0000313" key="7">
    <source>
        <dbReference type="Proteomes" id="UP000679388"/>
    </source>
</evidence>
<keyword evidence="3" id="KW-0238">DNA-binding</keyword>
<sequence length="386" mass="45298">MSTITKRVTSTGEIRYRALLQIRREDVNYTESRTFSKKSLAEAWLKKREVELETNPELLHQNKKSQIKSNLTLAEAMEKYLEEVASFGRSKRMGLRFLCNWPIGKIKLKDLKRQDYSAHTLLRKKGVPEIDALPIKASTALQDLQYIKSVLKYAEQTWGEKVDISELDKAMAGLRDARIITKSVKRSRLATSEELQILTNYFYKKWKQRRTAIPVHLIFWFAIYSCRREAEISRLKLSDYDKKHKEWLVRDLKNPNGRKGNDKFFVIDENTQILIDELMKPDVRERMLKLGGDIDLLIPINHKSFATRWQQGLKMLGIEDLRFHDLRHEGATRLAENGLTIPQLQQHTLHESWSSLERYVQIRRRNSRLDFKEAIQNAELAMSSLK</sequence>
<evidence type="ECO:0000256" key="4">
    <source>
        <dbReference type="ARBA" id="ARBA00023172"/>
    </source>
</evidence>
<dbReference type="PANTHER" id="PTHR30349">
    <property type="entry name" value="PHAGE INTEGRASE-RELATED"/>
    <property type="match status" value="1"/>
</dbReference>
<dbReference type="InterPro" id="IPR011010">
    <property type="entry name" value="DNA_brk_join_enz"/>
</dbReference>
<feature type="domain" description="Tyr recombinase" evidence="5">
    <location>
        <begin position="185"/>
        <end position="374"/>
    </location>
</feature>
<dbReference type="GO" id="GO:0015074">
    <property type="term" value="P:DNA integration"/>
    <property type="evidence" value="ECO:0007669"/>
    <property type="project" value="UniProtKB-KW"/>
</dbReference>
<evidence type="ECO:0000313" key="6">
    <source>
        <dbReference type="EMBL" id="QUY37118.1"/>
    </source>
</evidence>
<accession>A0AAX1MHI9</accession>
<keyword evidence="2" id="KW-0229">DNA integration</keyword>
<evidence type="ECO:0000256" key="1">
    <source>
        <dbReference type="ARBA" id="ARBA00008857"/>
    </source>
</evidence>
<evidence type="ECO:0000256" key="3">
    <source>
        <dbReference type="ARBA" id="ARBA00023125"/>
    </source>
</evidence>
<comment type="similarity">
    <text evidence="1">Belongs to the 'phage' integrase family.</text>
</comment>
<dbReference type="PROSITE" id="PS51898">
    <property type="entry name" value="TYR_RECOMBINASE"/>
    <property type="match status" value="1"/>
</dbReference>
<proteinExistence type="inferred from homology"/>
<dbReference type="Gene3D" id="1.10.443.10">
    <property type="entry name" value="Intergrase catalytic core"/>
    <property type="match status" value="1"/>
</dbReference>
<dbReference type="AlphaFoldDB" id="A0AAX1MHI9"/>
<protein>
    <submittedName>
        <fullName evidence="6">Tyrosine-type recombinase/integrase</fullName>
    </submittedName>
</protein>
<name>A0AAX1MHI9_ACIJU</name>
<reference evidence="6" key="1">
    <citation type="submission" date="2020-07" db="EMBL/GenBank/DDBJ databases">
        <title>Acinetobacter junii strain YR7 chromosome and plasmid pNDM-YR7.</title>
        <authorList>
            <person name="Tang B."/>
        </authorList>
    </citation>
    <scope>NUCLEOTIDE SEQUENCE</scope>
    <source>
        <strain evidence="6">YR7</strain>
    </source>
</reference>
<dbReference type="InterPro" id="IPR050090">
    <property type="entry name" value="Tyrosine_recombinase_XerCD"/>
</dbReference>
<dbReference type="Pfam" id="PF00589">
    <property type="entry name" value="Phage_integrase"/>
    <property type="match status" value="1"/>
</dbReference>
<dbReference type="EMBL" id="CP059558">
    <property type="protein sequence ID" value="QUY37118.1"/>
    <property type="molecule type" value="Genomic_DNA"/>
</dbReference>
<dbReference type="GO" id="GO:0003677">
    <property type="term" value="F:DNA binding"/>
    <property type="evidence" value="ECO:0007669"/>
    <property type="project" value="UniProtKB-KW"/>
</dbReference>
<dbReference type="InterPro" id="IPR002104">
    <property type="entry name" value="Integrase_catalytic"/>
</dbReference>
<keyword evidence="4" id="KW-0233">DNA recombination</keyword>
<evidence type="ECO:0000259" key="5">
    <source>
        <dbReference type="PROSITE" id="PS51898"/>
    </source>
</evidence>
<dbReference type="RefSeq" id="WP_212639079.1">
    <property type="nucleotide sequence ID" value="NZ_CP059558.1"/>
</dbReference>
<dbReference type="SUPFAM" id="SSF56349">
    <property type="entry name" value="DNA breaking-rejoining enzymes"/>
    <property type="match status" value="1"/>
</dbReference>
<dbReference type="GeneID" id="70091402"/>
<dbReference type="GO" id="GO:0006310">
    <property type="term" value="P:DNA recombination"/>
    <property type="evidence" value="ECO:0007669"/>
    <property type="project" value="UniProtKB-KW"/>
</dbReference>
<organism evidence="6 7">
    <name type="scientific">Acinetobacter junii</name>
    <dbReference type="NCBI Taxonomy" id="40215"/>
    <lineage>
        <taxon>Bacteria</taxon>
        <taxon>Pseudomonadati</taxon>
        <taxon>Pseudomonadota</taxon>
        <taxon>Gammaproteobacteria</taxon>
        <taxon>Moraxellales</taxon>
        <taxon>Moraxellaceae</taxon>
        <taxon>Acinetobacter</taxon>
    </lineage>
</organism>
<evidence type="ECO:0000256" key="2">
    <source>
        <dbReference type="ARBA" id="ARBA00022908"/>
    </source>
</evidence>
<dbReference type="PANTHER" id="PTHR30349:SF41">
    <property type="entry name" value="INTEGRASE_RECOMBINASE PROTEIN MJ0367-RELATED"/>
    <property type="match status" value="1"/>
</dbReference>
<dbReference type="InterPro" id="IPR013762">
    <property type="entry name" value="Integrase-like_cat_sf"/>
</dbReference>